<dbReference type="AlphaFoldDB" id="A0A8H3G315"/>
<dbReference type="GO" id="GO:0016592">
    <property type="term" value="C:mediator complex"/>
    <property type="evidence" value="ECO:0007669"/>
    <property type="project" value="InterPro"/>
</dbReference>
<dbReference type="EMBL" id="CAJPDQ010000043">
    <property type="protein sequence ID" value="CAF9932233.1"/>
    <property type="molecule type" value="Genomic_DNA"/>
</dbReference>
<keyword evidence="11" id="KW-1185">Reference proteome</keyword>
<evidence type="ECO:0000256" key="1">
    <source>
        <dbReference type="ARBA" id="ARBA00004123"/>
    </source>
</evidence>
<protein>
    <recommendedName>
        <fullName evidence="7">Mediator of RNA polymerase II transcription subunit 1</fullName>
    </recommendedName>
    <alternativeName>
        <fullName evidence="7">Mediator complex subunit 1</fullName>
    </alternativeName>
</protein>
<feature type="compositionally biased region" description="Polar residues" evidence="8">
    <location>
        <begin position="1"/>
        <end position="12"/>
    </location>
</feature>
<keyword evidence="6 7" id="KW-0539">Nucleus</keyword>
<dbReference type="OrthoDB" id="5310959at2759"/>
<organism evidence="10 11">
    <name type="scientific">Gomphillus americanus</name>
    <dbReference type="NCBI Taxonomy" id="1940652"/>
    <lineage>
        <taxon>Eukaryota</taxon>
        <taxon>Fungi</taxon>
        <taxon>Dikarya</taxon>
        <taxon>Ascomycota</taxon>
        <taxon>Pezizomycotina</taxon>
        <taxon>Lecanoromycetes</taxon>
        <taxon>OSLEUM clade</taxon>
        <taxon>Ostropomycetidae</taxon>
        <taxon>Ostropales</taxon>
        <taxon>Graphidaceae</taxon>
        <taxon>Gomphilloideae</taxon>
        <taxon>Gomphillus</taxon>
    </lineage>
</organism>
<feature type="compositionally biased region" description="Polar residues" evidence="8">
    <location>
        <begin position="22"/>
        <end position="45"/>
    </location>
</feature>
<feature type="region of interest" description="Disordered" evidence="8">
    <location>
        <begin position="1"/>
        <end position="61"/>
    </location>
</feature>
<comment type="similarity">
    <text evidence="2 7">Belongs to the Mediator complex subunit 1 family.</text>
</comment>
<evidence type="ECO:0000256" key="2">
    <source>
        <dbReference type="ARBA" id="ARBA00006210"/>
    </source>
</evidence>
<proteinExistence type="inferred from homology"/>
<feature type="region of interest" description="Disordered" evidence="8">
    <location>
        <begin position="613"/>
        <end position="648"/>
    </location>
</feature>
<evidence type="ECO:0000256" key="8">
    <source>
        <dbReference type="SAM" id="MobiDB-lite"/>
    </source>
</evidence>
<evidence type="ECO:0000256" key="5">
    <source>
        <dbReference type="ARBA" id="ARBA00023163"/>
    </source>
</evidence>
<comment type="caution">
    <text evidence="10">The sequence shown here is derived from an EMBL/GenBank/DDBJ whole genome shotgun (WGS) entry which is preliminary data.</text>
</comment>
<dbReference type="PANTHER" id="PTHR35041:SF4">
    <property type="entry name" value="MEDIATOR OF RNA POLYMERASE II TRANSCRIPTION SUBUNIT 1"/>
    <property type="match status" value="1"/>
</dbReference>
<comment type="function">
    <text evidence="7">Component of the Mediator complex, a coactivator involved in the regulated transcription of nearly all RNA polymerase II-dependent genes. Mediator functions as a bridge to convey information from gene-specific regulatory proteins to the basal RNA polymerase II transcription machinery. Mediator is recruited to promoters by direct interactions with regulatory proteins and serves as a scaffold for the assembly of a functional preinitiation complex with RNA polymerase II and the general transcription factors.</text>
</comment>
<feature type="domain" description="Mediator complex subunit Med1" evidence="9">
    <location>
        <begin position="158"/>
        <end position="562"/>
    </location>
</feature>
<dbReference type="PANTHER" id="PTHR35041">
    <property type="entry name" value="MEDIATOR OF RNA POLYMERASE II TRANSCRIPTION SUBUNIT 1"/>
    <property type="match status" value="1"/>
</dbReference>
<keyword evidence="3 7" id="KW-0805">Transcription regulation</keyword>
<reference evidence="10" key="1">
    <citation type="submission" date="2021-03" db="EMBL/GenBank/DDBJ databases">
        <authorList>
            <person name="Tagirdzhanova G."/>
        </authorList>
    </citation>
    <scope>NUCLEOTIDE SEQUENCE</scope>
</reference>
<sequence length="759" mass="82666">MSTPNANNTSKATPRIIGGATPSASTPSRSIPSPAQLTNASSKTVGRSPWRGVPSPFAGSLNVQTPTPLGNAVIEGSPAITLEGVASRARTVTIGAKSAVNSPASQTPAAFSGLGLTLTPFANGLGAAQQLNENAILDSLGLIGRDTEAWTTQRTKEIVDLLGTRWGLVGQDNVKRCVDRIGGLECYWEDHPGGKEKIGERKRTLAIAGNEMMLEIGWLGEKVVKVGLNFMRGSEENPDEVGAEILRQNLIGRNGIYVEIGAFVENLSRLARIDQLGRGKVSCFEALEGVGNSLKRLWELELAKEQETTTKRSTAELTILCERSGRPLSHSNNTLGLRLDYWLDRRLVVETEIEGNLSSDGIKNPFSLLIDCEAFDAAQYPPIRTSQAWLSTAVSDAISDPTLSIWDEPPPTFIPGTQIENVPDVLNLGVATTGTQPDVRFIAKLKPAIVLPLDAAMEILTHMNQTLMQSQSTTYLGLLFPNVLGFQTGTKEGKIIFQRSVVSLDAAENKHDTKQKLMVFVRPDSWAQSISEVPFSHPRQLIDILPYLRQWAFFGRFLQRSFGGNVYNPASSLQAPPLSASSSNVTANKPNARHPVRLAKPVNGYRMKYQQYEPASDTDSEEDQQITSGASDAMAPPQALAKQVSTGQQQSRGALETIVETSFTYTGIARRIDMVVTVVIPVDGDSTCACVFNLKIHLNAKLEVDSDVAIRGDQISHILDSETKVEYFRKRLERTVRITEDIGATAAWLQMFIKQFIKA</sequence>
<keyword evidence="5 7" id="KW-0804">Transcription</keyword>
<evidence type="ECO:0000313" key="10">
    <source>
        <dbReference type="EMBL" id="CAF9932233.1"/>
    </source>
</evidence>
<evidence type="ECO:0000313" key="11">
    <source>
        <dbReference type="Proteomes" id="UP000664169"/>
    </source>
</evidence>
<evidence type="ECO:0000256" key="4">
    <source>
        <dbReference type="ARBA" id="ARBA00023159"/>
    </source>
</evidence>
<name>A0A8H3G315_9LECA</name>
<comment type="subcellular location">
    <subcellularLocation>
        <location evidence="1 7">Nucleus</location>
    </subcellularLocation>
</comment>
<dbReference type="GO" id="GO:0003712">
    <property type="term" value="F:transcription coregulator activity"/>
    <property type="evidence" value="ECO:0007669"/>
    <property type="project" value="InterPro"/>
</dbReference>
<gene>
    <name evidence="10" type="ORF">GOMPHAMPRED_006526</name>
</gene>
<dbReference type="Proteomes" id="UP000664169">
    <property type="component" value="Unassembled WGS sequence"/>
</dbReference>
<dbReference type="GO" id="GO:0045944">
    <property type="term" value="P:positive regulation of transcription by RNA polymerase II"/>
    <property type="evidence" value="ECO:0007669"/>
    <property type="project" value="UniProtKB-ARBA"/>
</dbReference>
<evidence type="ECO:0000256" key="3">
    <source>
        <dbReference type="ARBA" id="ARBA00023015"/>
    </source>
</evidence>
<keyword evidence="4 7" id="KW-0010">Activator</keyword>
<evidence type="ECO:0000256" key="7">
    <source>
        <dbReference type="RuleBase" id="RU364059"/>
    </source>
</evidence>
<accession>A0A8H3G315</accession>
<dbReference type="InterPro" id="IPR019680">
    <property type="entry name" value="Mediator_Med1"/>
</dbReference>
<evidence type="ECO:0000259" key="9">
    <source>
        <dbReference type="Pfam" id="PF10744"/>
    </source>
</evidence>
<evidence type="ECO:0000256" key="6">
    <source>
        <dbReference type="ARBA" id="ARBA00023242"/>
    </source>
</evidence>
<dbReference type="Pfam" id="PF10744">
    <property type="entry name" value="Med1"/>
    <property type="match status" value="1"/>
</dbReference>